<reference evidence="3" key="1">
    <citation type="journal article" date="2015" name="Genome Announc.">
        <title>Draft Genome Sequence of an Anaerobic Ammonium-Oxidizing Bacterium, "Candidatus Brocadia sinica".</title>
        <authorList>
            <person name="Oshiki M."/>
            <person name="Shinyako-Hata K."/>
            <person name="Satoh H."/>
            <person name="Okabe S."/>
        </authorList>
    </citation>
    <scope>NUCLEOTIDE SEQUENCE [LARGE SCALE GENOMIC DNA]</scope>
    <source>
        <strain evidence="3">JPN1</strain>
    </source>
</reference>
<evidence type="ECO:0000259" key="1">
    <source>
        <dbReference type="Pfam" id="PF07992"/>
    </source>
</evidence>
<dbReference type="Pfam" id="PF07992">
    <property type="entry name" value="Pyr_redox_2"/>
    <property type="match status" value="1"/>
</dbReference>
<dbReference type="PANTHER" id="PTHR10632">
    <property type="entry name" value="SULFIDE:QUINONE OXIDOREDUCTASE"/>
    <property type="match status" value="1"/>
</dbReference>
<comment type="caution">
    <text evidence="2">The sequence shown here is derived from an EMBL/GenBank/DDBJ whole genome shotgun (WGS) entry which is preliminary data.</text>
</comment>
<dbReference type="PANTHER" id="PTHR10632:SF2">
    <property type="entry name" value="SULFIDE:QUINONE OXIDOREDUCTASE, MITOCHONDRIAL"/>
    <property type="match status" value="1"/>
</dbReference>
<dbReference type="Proteomes" id="UP000032309">
    <property type="component" value="Unassembled WGS sequence"/>
</dbReference>
<evidence type="ECO:0000313" key="2">
    <source>
        <dbReference type="EMBL" id="GAN33859.1"/>
    </source>
</evidence>
<evidence type="ECO:0000313" key="3">
    <source>
        <dbReference type="Proteomes" id="UP000032309"/>
    </source>
</evidence>
<dbReference type="Gene3D" id="3.50.50.60">
    <property type="entry name" value="FAD/NAD(P)-binding domain"/>
    <property type="match status" value="2"/>
</dbReference>
<protein>
    <submittedName>
        <fullName evidence="2">NAD(FAD)-dependent dehydrogenases</fullName>
    </submittedName>
</protein>
<keyword evidence="3" id="KW-1185">Reference proteome</keyword>
<dbReference type="EMBL" id="BAFN01000001">
    <property type="protein sequence ID" value="GAN33859.1"/>
    <property type="molecule type" value="Genomic_DNA"/>
</dbReference>
<dbReference type="InterPro" id="IPR023753">
    <property type="entry name" value="FAD/NAD-binding_dom"/>
</dbReference>
<accession>A0ABQ0JYM1</accession>
<gene>
    <name evidence="2" type="ORF">BROSI_A2393</name>
</gene>
<name>A0ABQ0JYM1_9BACT</name>
<sequence length="184" mass="20195">MGIRHHQIVIVGGGSAGITVASTLFRKDTSLDIAIIEPSSKHYYQPGLTFVGAGIFNIKAIERNEGDVIPANARWIKDTAAKLLPDQNRVVVKSGEEIRYHYLVLCPGIQINWHKIRGLNESLGKNGVCSNYSPDSAPYTYECMKNFEGGTAIFTQPNTPMKCGGAAQKAMYLASDYFRRKAGK</sequence>
<dbReference type="InterPro" id="IPR036188">
    <property type="entry name" value="FAD/NAD-bd_sf"/>
</dbReference>
<feature type="domain" description="FAD/NAD(P)-binding" evidence="1">
    <location>
        <begin position="7"/>
        <end position="126"/>
    </location>
</feature>
<proteinExistence type="predicted"/>
<dbReference type="SUPFAM" id="SSF51905">
    <property type="entry name" value="FAD/NAD(P)-binding domain"/>
    <property type="match status" value="1"/>
</dbReference>
<organism evidence="2 3">
    <name type="scientific">Candidatus Brocadia sinica JPN1</name>
    <dbReference type="NCBI Taxonomy" id="1197129"/>
    <lineage>
        <taxon>Bacteria</taxon>
        <taxon>Pseudomonadati</taxon>
        <taxon>Planctomycetota</taxon>
        <taxon>Candidatus Brocadiia</taxon>
        <taxon>Candidatus Brocadiales</taxon>
        <taxon>Candidatus Brocadiaceae</taxon>
        <taxon>Candidatus Brocadia</taxon>
    </lineage>
</organism>
<dbReference type="InterPro" id="IPR015904">
    <property type="entry name" value="Sulphide_quinone_reductase"/>
</dbReference>